<evidence type="ECO:0008006" key="4">
    <source>
        <dbReference type="Google" id="ProtNLM"/>
    </source>
</evidence>
<dbReference type="InterPro" id="IPR005269">
    <property type="entry name" value="LOG"/>
</dbReference>
<dbReference type="PROSITE" id="PS00107">
    <property type="entry name" value="PROTEIN_KINASE_ATP"/>
    <property type="match status" value="1"/>
</dbReference>
<sequence>MSEVPCRTFRRVCVYGGSSSKVSAEYLSLAASLGRCLARRKLTLVFGGGKVGLMGAVADAALAEGGEVIGVMPRSLVDKELAHTGCTSLHIVESMHERKAAMAQLADAFVAMPGGWGTLEEIAEVTTWTQLNIHLKPVGLLNSMGYWDDLMKWTQNSCKAGFMSETSAAMLCVAEDGEALLAAMATSRLPDAEDKLRHSMFQGAKADQNELQEESAWAVLGLAVLATAALHFAELRWQPPQLPAPSEPLPLKEGQSVTVGKMQLQVREAIGSGAYAQVWAATTEDGREVAVKEMRCGVGAGILPDASVQRAVHEVKVMRLLTEACEGELRVPKLLQHQFWDLSPAEPGAYVLRVAMLRRQGRAVIDFLQEREMSAELAAMGRGPPVLLFLLERRRSCPGVAAPALADLRQAEPHRYAPGCQC</sequence>
<evidence type="ECO:0000313" key="2">
    <source>
        <dbReference type="EMBL" id="CAJ1382501.1"/>
    </source>
</evidence>
<evidence type="ECO:0000313" key="3">
    <source>
        <dbReference type="Proteomes" id="UP001178507"/>
    </source>
</evidence>
<comment type="caution">
    <text evidence="2">The sequence shown here is derived from an EMBL/GenBank/DDBJ whole genome shotgun (WGS) entry which is preliminary data.</text>
</comment>
<dbReference type="GO" id="GO:0016799">
    <property type="term" value="F:hydrolase activity, hydrolyzing N-glycosyl compounds"/>
    <property type="evidence" value="ECO:0007669"/>
    <property type="project" value="TreeGrafter"/>
</dbReference>
<dbReference type="Gene3D" id="3.40.50.450">
    <property type="match status" value="1"/>
</dbReference>
<accession>A0AA36MWN3</accession>
<dbReference type="InterPro" id="IPR011009">
    <property type="entry name" value="Kinase-like_dom_sf"/>
</dbReference>
<dbReference type="GO" id="GO:0009691">
    <property type="term" value="P:cytokinin biosynthetic process"/>
    <property type="evidence" value="ECO:0007669"/>
    <property type="project" value="InterPro"/>
</dbReference>
<keyword evidence="3" id="KW-1185">Reference proteome</keyword>
<dbReference type="InterPro" id="IPR017441">
    <property type="entry name" value="Protein_kinase_ATP_BS"/>
</dbReference>
<dbReference type="Gene3D" id="3.30.200.20">
    <property type="entry name" value="Phosphorylase Kinase, domain 1"/>
    <property type="match status" value="1"/>
</dbReference>
<keyword evidence="1" id="KW-0547">Nucleotide-binding</keyword>
<name>A0AA36MWN3_9DINO</name>
<proteinExistence type="predicted"/>
<dbReference type="SUPFAM" id="SSF102405">
    <property type="entry name" value="MCP/YpsA-like"/>
    <property type="match status" value="1"/>
</dbReference>
<dbReference type="Pfam" id="PF03641">
    <property type="entry name" value="Lysine_decarbox"/>
    <property type="match status" value="1"/>
</dbReference>
<organism evidence="2 3">
    <name type="scientific">Effrenium voratum</name>
    <dbReference type="NCBI Taxonomy" id="2562239"/>
    <lineage>
        <taxon>Eukaryota</taxon>
        <taxon>Sar</taxon>
        <taxon>Alveolata</taxon>
        <taxon>Dinophyceae</taxon>
        <taxon>Suessiales</taxon>
        <taxon>Symbiodiniaceae</taxon>
        <taxon>Effrenium</taxon>
    </lineage>
</organism>
<protein>
    <recommendedName>
        <fullName evidence="4">Cytokinin riboside 5'-monophosphate phosphoribohydrolase</fullName>
    </recommendedName>
</protein>
<dbReference type="GO" id="GO:0005829">
    <property type="term" value="C:cytosol"/>
    <property type="evidence" value="ECO:0007669"/>
    <property type="project" value="TreeGrafter"/>
</dbReference>
<gene>
    <name evidence="2" type="ORF">EVOR1521_LOCUS9862</name>
</gene>
<feature type="binding site" evidence="1">
    <location>
        <position position="292"/>
    </location>
    <ligand>
        <name>ATP</name>
        <dbReference type="ChEBI" id="CHEBI:30616"/>
    </ligand>
</feature>
<keyword evidence="1" id="KW-0067">ATP-binding</keyword>
<dbReference type="AlphaFoldDB" id="A0AA36MWN3"/>
<dbReference type="PANTHER" id="PTHR31223">
    <property type="entry name" value="LOG FAMILY PROTEIN YJL055W"/>
    <property type="match status" value="1"/>
</dbReference>
<dbReference type="PANTHER" id="PTHR31223:SF70">
    <property type="entry name" value="LOG FAMILY PROTEIN YJL055W"/>
    <property type="match status" value="1"/>
</dbReference>
<dbReference type="InterPro" id="IPR031100">
    <property type="entry name" value="LOG_fam"/>
</dbReference>
<dbReference type="Proteomes" id="UP001178507">
    <property type="component" value="Unassembled WGS sequence"/>
</dbReference>
<evidence type="ECO:0000256" key="1">
    <source>
        <dbReference type="PROSITE-ProRule" id="PRU10141"/>
    </source>
</evidence>
<dbReference type="EMBL" id="CAUJNA010000911">
    <property type="protein sequence ID" value="CAJ1382501.1"/>
    <property type="molecule type" value="Genomic_DNA"/>
</dbReference>
<dbReference type="GO" id="GO:0005524">
    <property type="term" value="F:ATP binding"/>
    <property type="evidence" value="ECO:0007669"/>
    <property type="project" value="UniProtKB-UniRule"/>
</dbReference>
<dbReference type="NCBIfam" id="TIGR00730">
    <property type="entry name" value="Rossman fold protein, TIGR00730 family"/>
    <property type="match status" value="1"/>
</dbReference>
<dbReference type="SUPFAM" id="SSF56112">
    <property type="entry name" value="Protein kinase-like (PK-like)"/>
    <property type="match status" value="1"/>
</dbReference>
<reference evidence="2" key="1">
    <citation type="submission" date="2023-08" db="EMBL/GenBank/DDBJ databases">
        <authorList>
            <person name="Chen Y."/>
            <person name="Shah S."/>
            <person name="Dougan E. K."/>
            <person name="Thang M."/>
            <person name="Chan C."/>
        </authorList>
    </citation>
    <scope>NUCLEOTIDE SEQUENCE</scope>
</reference>